<dbReference type="EMBL" id="SSDS01000081">
    <property type="protein sequence ID" value="TXG76207.1"/>
    <property type="molecule type" value="Genomic_DNA"/>
</dbReference>
<reference evidence="1 2" key="1">
    <citation type="submission" date="2018-09" db="EMBL/GenBank/DDBJ databases">
        <title>Metagenome Assembled Genomes from an Advanced Water Purification Facility.</title>
        <authorList>
            <person name="Stamps B.W."/>
            <person name="Spear J.R."/>
        </authorList>
    </citation>
    <scope>NUCLEOTIDE SEQUENCE [LARGE SCALE GENOMIC DNA]</scope>
    <source>
        <strain evidence="1">Bin_63_2</strain>
    </source>
</reference>
<comment type="caution">
    <text evidence="1">The sequence shown here is derived from an EMBL/GenBank/DDBJ whole genome shotgun (WGS) entry which is preliminary data.</text>
</comment>
<name>A0A5C7J3Y9_9BACT</name>
<proteinExistence type="predicted"/>
<organism evidence="1 2">
    <name type="scientific">Candidatus Dojkabacteria bacterium</name>
    <dbReference type="NCBI Taxonomy" id="2099670"/>
    <lineage>
        <taxon>Bacteria</taxon>
        <taxon>Candidatus Dojkabacteria</taxon>
    </lineage>
</organism>
<dbReference type="AlphaFoldDB" id="A0A5C7J3Y9"/>
<evidence type="ECO:0000313" key="2">
    <source>
        <dbReference type="Proteomes" id="UP000321026"/>
    </source>
</evidence>
<gene>
    <name evidence="1" type="ORF">E6Q11_05240</name>
</gene>
<dbReference type="Proteomes" id="UP000321026">
    <property type="component" value="Unassembled WGS sequence"/>
</dbReference>
<evidence type="ECO:0000313" key="1">
    <source>
        <dbReference type="EMBL" id="TXG76207.1"/>
    </source>
</evidence>
<sequence>MNTTQLLDLILTFSKKKGCTFIRIADYRNAEGELSDVTVNIGISMANAKAKDIETLEAMNVRDLFKEREDVTFDLLETARQELLSALKAPNKAMSEAQIDAYSHICKGVKVHNETNELHIYGFKIDGTKAIKEKGDYKADTRKPLTKAKDLIRKGLKSPHYRQYKLSALGSVKFKGNTITLTQESEVLS</sequence>
<protein>
    <submittedName>
        <fullName evidence="1">Uncharacterized protein</fullName>
    </submittedName>
</protein>
<accession>A0A5C7J3Y9</accession>